<feature type="compositionally biased region" description="Basic and acidic residues" evidence="4">
    <location>
        <begin position="358"/>
        <end position="491"/>
    </location>
</feature>
<organism evidence="6 7">
    <name type="scientific">Coleophoma cylindrospora</name>
    <dbReference type="NCBI Taxonomy" id="1849047"/>
    <lineage>
        <taxon>Eukaryota</taxon>
        <taxon>Fungi</taxon>
        <taxon>Dikarya</taxon>
        <taxon>Ascomycota</taxon>
        <taxon>Pezizomycotina</taxon>
        <taxon>Leotiomycetes</taxon>
        <taxon>Helotiales</taxon>
        <taxon>Dermateaceae</taxon>
        <taxon>Coleophoma</taxon>
    </lineage>
</organism>
<feature type="compositionally biased region" description="Basic and acidic residues" evidence="4">
    <location>
        <begin position="1301"/>
        <end position="1328"/>
    </location>
</feature>
<feature type="compositionally biased region" description="Polar residues" evidence="4">
    <location>
        <begin position="1257"/>
        <end position="1267"/>
    </location>
</feature>
<feature type="compositionally biased region" description="Low complexity" evidence="4">
    <location>
        <begin position="652"/>
        <end position="664"/>
    </location>
</feature>
<dbReference type="Pfam" id="PF02187">
    <property type="entry name" value="GAS2"/>
    <property type="match status" value="1"/>
</dbReference>
<feature type="region of interest" description="Disordered" evidence="4">
    <location>
        <begin position="708"/>
        <end position="731"/>
    </location>
</feature>
<dbReference type="GO" id="GO:0005856">
    <property type="term" value="C:cytoskeleton"/>
    <property type="evidence" value="ECO:0007669"/>
    <property type="project" value="UniProtKB-SubCell"/>
</dbReference>
<evidence type="ECO:0000256" key="3">
    <source>
        <dbReference type="ARBA" id="ARBA00023212"/>
    </source>
</evidence>
<feature type="compositionally biased region" description="Polar residues" evidence="4">
    <location>
        <begin position="712"/>
        <end position="726"/>
    </location>
</feature>
<comment type="subcellular location">
    <subcellularLocation>
        <location evidence="1">Cytoplasm</location>
        <location evidence="1">Cytoskeleton</location>
    </subcellularLocation>
</comment>
<feature type="compositionally biased region" description="Low complexity" evidence="4">
    <location>
        <begin position="1087"/>
        <end position="1101"/>
    </location>
</feature>
<feature type="compositionally biased region" description="Polar residues" evidence="4">
    <location>
        <begin position="920"/>
        <end position="939"/>
    </location>
</feature>
<keyword evidence="2" id="KW-0963">Cytoplasm</keyword>
<dbReference type="PROSITE" id="PS51460">
    <property type="entry name" value="GAR"/>
    <property type="match status" value="1"/>
</dbReference>
<feature type="region of interest" description="Disordered" evidence="4">
    <location>
        <begin position="957"/>
        <end position="1044"/>
    </location>
</feature>
<dbReference type="Proteomes" id="UP000256645">
    <property type="component" value="Unassembled WGS sequence"/>
</dbReference>
<dbReference type="InterPro" id="IPR003108">
    <property type="entry name" value="GAR_dom"/>
</dbReference>
<proteinExistence type="predicted"/>
<comment type="caution">
    <text evidence="6">The sequence shown here is derived from an EMBL/GenBank/DDBJ whole genome shotgun (WGS) entry which is preliminary data.</text>
</comment>
<evidence type="ECO:0000259" key="5">
    <source>
        <dbReference type="PROSITE" id="PS51460"/>
    </source>
</evidence>
<feature type="compositionally biased region" description="Basic and acidic residues" evidence="4">
    <location>
        <begin position="910"/>
        <end position="919"/>
    </location>
</feature>
<dbReference type="GO" id="GO:0005634">
    <property type="term" value="C:nucleus"/>
    <property type="evidence" value="ECO:0007669"/>
    <property type="project" value="TreeGrafter"/>
</dbReference>
<feature type="compositionally biased region" description="Polar residues" evidence="4">
    <location>
        <begin position="1032"/>
        <end position="1044"/>
    </location>
</feature>
<feature type="region of interest" description="Disordered" evidence="4">
    <location>
        <begin position="907"/>
        <end position="944"/>
    </location>
</feature>
<feature type="domain" description="GAR" evidence="5">
    <location>
        <begin position="1098"/>
        <end position="1174"/>
    </location>
</feature>
<feature type="compositionally biased region" description="Low complexity" evidence="4">
    <location>
        <begin position="1243"/>
        <end position="1256"/>
    </location>
</feature>
<feature type="region of interest" description="Disordered" evidence="4">
    <location>
        <begin position="651"/>
        <end position="694"/>
    </location>
</feature>
<evidence type="ECO:0000256" key="4">
    <source>
        <dbReference type="SAM" id="MobiDB-lite"/>
    </source>
</evidence>
<dbReference type="GO" id="GO:0008017">
    <property type="term" value="F:microtubule binding"/>
    <property type="evidence" value="ECO:0007669"/>
    <property type="project" value="InterPro"/>
</dbReference>
<evidence type="ECO:0000256" key="2">
    <source>
        <dbReference type="ARBA" id="ARBA00022490"/>
    </source>
</evidence>
<feature type="region of interest" description="Disordered" evidence="4">
    <location>
        <begin position="1059"/>
        <end position="1102"/>
    </location>
</feature>
<evidence type="ECO:0000313" key="6">
    <source>
        <dbReference type="EMBL" id="RDW89172.1"/>
    </source>
</evidence>
<feature type="region of interest" description="Disordered" evidence="4">
    <location>
        <begin position="827"/>
        <end position="891"/>
    </location>
</feature>
<feature type="region of interest" description="Disordered" evidence="4">
    <location>
        <begin position="777"/>
        <end position="802"/>
    </location>
</feature>
<dbReference type="EMBL" id="PDLM01000001">
    <property type="protein sequence ID" value="RDW89172.1"/>
    <property type="molecule type" value="Genomic_DNA"/>
</dbReference>
<dbReference type="PANTHER" id="PTHR15657:SF1">
    <property type="entry name" value="THYROID TRANSCRIPTION FACTOR 1-ASSOCIATED PROTEIN 26"/>
    <property type="match status" value="1"/>
</dbReference>
<feature type="compositionally biased region" description="Polar residues" evidence="4">
    <location>
        <begin position="665"/>
        <end position="691"/>
    </location>
</feature>
<feature type="compositionally biased region" description="Polar residues" evidence="4">
    <location>
        <begin position="869"/>
        <end position="879"/>
    </location>
</feature>
<feature type="region of interest" description="Disordered" evidence="4">
    <location>
        <begin position="1194"/>
        <end position="1344"/>
    </location>
</feature>
<name>A0A3D8SSA2_9HELO</name>
<dbReference type="OrthoDB" id="5409589at2759"/>
<protein>
    <recommendedName>
        <fullName evidence="5">GAR domain-containing protein</fullName>
    </recommendedName>
</protein>
<dbReference type="SUPFAM" id="SSF143575">
    <property type="entry name" value="GAS2 domain-like"/>
    <property type="match status" value="1"/>
</dbReference>
<evidence type="ECO:0000313" key="7">
    <source>
        <dbReference type="Proteomes" id="UP000256645"/>
    </source>
</evidence>
<keyword evidence="7" id="KW-1185">Reference proteome</keyword>
<dbReference type="Gene3D" id="3.30.920.20">
    <property type="entry name" value="Gas2-like domain"/>
    <property type="match status" value="1"/>
</dbReference>
<evidence type="ECO:0000256" key="1">
    <source>
        <dbReference type="ARBA" id="ARBA00004245"/>
    </source>
</evidence>
<sequence>MDASTILSPVLSPITSRMIPQIQHPQSPSWSPTRLRNTDDLLSDLSPATTLLAFTSPSGKLRASVEAASPSERAFGIRASLASKKIQEWVDELSQWPWPAAGGSVGFEQPVAKRRKLSLESRSGHRGEQAENEGADAEKYIGSLLAQDVVRYEARVEEIRDDMDDLNVEEIKSRVLDSFSPRSRPSSSQSSAPLPSFLSSYTRMEDFTAVVTATVLQALPNLSRLMRLMDVWSIRLIVLTKVPPLLSALDDAEVALKSGWEAIRRFEYRKNSKKEPSEDDILSRSTFEVMRDVLQEKVTALGRDLDFMLDTLEGRQDTLPDSWLDRMEVIEQDYGEWAVSGDRKVREGEWAKMAYARNKAEEERKAREAAEAAERERLLQEQKAKEAEEAAEKKRLLDEQKAKEAAEAAERERLLQEQKAKEAEEAAEKKRLLDEQKAKEAAEAAERERLLQEQKAKEAEEAAEKKRLLDEQKSREAEEAAEKQRLIDDQKARRVAEAAERKRLLEAQQAKEAEAATTIAAAIAASLAATERLLQEHNIREANEAVEKQRFLDEQAALKATSAAEERAIAEQRAIAAGLELNTMLFEDANSREAAKSSPSGHFDGISDEQTSRLSFAEHPTQHEHGDLNEVNVFSLSDNCNNDAIEQEIVQTPSTPTLSSPSTTGNAFGSPLSQQDDNSFSPQTPSNKNSQIGGGWANAVRESELHRETLGEDQTATPQSNSSTATVKHGVSVPLSPTSIFLRENTGENSPSPMPSGLGISHAVEAIQETNCDDSISKLDSRGSSRSAMPISDDTGSPDYENSFTPQVFGIERAEYYQPVLSPIHSPRRGSLSTTPPYVDAPFSGDTVLPSIETSDYESSICDREASEEPSQIDGSFASQPERRNKSENMLADYHGLDISVTSFDASEDTLTRNSEDSRPGSSASYASTAVTGKPNSIAGSPVKFMYDDKIPSASLDAETTQGFADYDPPSPSAGRIGMRGRRYDLSPSGSPEPALPRRPLESPVFTPSPGPELLPSIEDDDSPANFPSFASLKNKSSNDQMQQQISSILETLPGRIRLSSDAGASPPATYSVRSRKSRPSLKANYPRSHSSMSTSRSPTPFLTLAPAYAKNPRPRPSNGNPDIKVYHLSRSTGEAPIKLFVRLVGEHGERVMVRVGGGWADLGEYLKEYAAHHGRRPGSGIDLDKLGKVEIQDLPPRMVSGGSFRSGRDSPAPRPATAMDRRPSSSFSMRRPRKSVGVADEISSISSLRSPSTPLQTTAERSSSRMGWTDDESASLGLAGPKGKRKDQDLSPENAAWVENMKEKVRQASAEKEKKAKEAERKEKFGNIDRVGATKRLFPKSSH</sequence>
<gene>
    <name evidence="6" type="ORF">BP6252_01204</name>
</gene>
<accession>A0A3D8SSA2</accession>
<dbReference type="PANTHER" id="PTHR15657">
    <property type="entry name" value="THYROID TRANSCRIPTION FACTOR 1-ASSOCIATED PROTEIN 26"/>
    <property type="match status" value="1"/>
</dbReference>
<reference evidence="6 7" key="1">
    <citation type="journal article" date="2018" name="IMA Fungus">
        <title>IMA Genome-F 9: Draft genome sequence of Annulohypoxylon stygium, Aspergillus mulundensis, Berkeleyomyces basicola (syn. Thielaviopsis basicola), Ceratocystis smalleyi, two Cercospora beticola strains, Coleophoma cylindrospora, Fusarium fracticaudum, Phialophora cf. hyalina, and Morchella septimelata.</title>
        <authorList>
            <person name="Wingfield B.D."/>
            <person name="Bills G.F."/>
            <person name="Dong Y."/>
            <person name="Huang W."/>
            <person name="Nel W.J."/>
            <person name="Swalarsk-Parry B.S."/>
            <person name="Vaghefi N."/>
            <person name="Wilken P.M."/>
            <person name="An Z."/>
            <person name="de Beer Z.W."/>
            <person name="De Vos L."/>
            <person name="Chen L."/>
            <person name="Duong T.A."/>
            <person name="Gao Y."/>
            <person name="Hammerbacher A."/>
            <person name="Kikkert J.R."/>
            <person name="Li Y."/>
            <person name="Li H."/>
            <person name="Li K."/>
            <person name="Li Q."/>
            <person name="Liu X."/>
            <person name="Ma X."/>
            <person name="Naidoo K."/>
            <person name="Pethybridge S.J."/>
            <person name="Sun J."/>
            <person name="Steenkamp E.T."/>
            <person name="van der Nest M.A."/>
            <person name="van Wyk S."/>
            <person name="Wingfield M.J."/>
            <person name="Xiong C."/>
            <person name="Yue Q."/>
            <person name="Zhang X."/>
        </authorList>
    </citation>
    <scope>NUCLEOTIDE SEQUENCE [LARGE SCALE GENOMIC DNA]</scope>
    <source>
        <strain evidence="6 7">BP6252</strain>
    </source>
</reference>
<dbReference type="InterPro" id="IPR036534">
    <property type="entry name" value="GAR_dom_sf"/>
</dbReference>
<dbReference type="STRING" id="1849047.A0A3D8SSA2"/>
<feature type="region of interest" description="Disordered" evidence="4">
    <location>
        <begin position="357"/>
        <end position="491"/>
    </location>
</feature>
<keyword evidence="3" id="KW-0206">Cytoskeleton</keyword>